<dbReference type="Proteomes" id="UP001209681">
    <property type="component" value="Unassembled WGS sequence"/>
</dbReference>
<comment type="caution">
    <text evidence="4">The sequence shown here is derived from an EMBL/GenBank/DDBJ whole genome shotgun (WGS) entry which is preliminary data.</text>
</comment>
<evidence type="ECO:0000256" key="1">
    <source>
        <dbReference type="SAM" id="MobiDB-lite"/>
    </source>
</evidence>
<gene>
    <name evidence="4" type="ORF">OOT00_07040</name>
</gene>
<dbReference type="Gene3D" id="3.10.28.20">
    <property type="entry name" value="Acetamidase/Formamidase-like domains"/>
    <property type="match status" value="1"/>
</dbReference>
<keyword evidence="2" id="KW-0732">Signal</keyword>
<accession>A0ABT3N9T5</accession>
<dbReference type="EMBL" id="JAPFPW010000006">
    <property type="protein sequence ID" value="MCW7753737.1"/>
    <property type="molecule type" value="Genomic_DNA"/>
</dbReference>
<protein>
    <submittedName>
        <fullName evidence="4">LPP20 family lipoprotein</fullName>
    </submittedName>
</protein>
<reference evidence="4 5" key="1">
    <citation type="submission" date="2022-11" db="EMBL/GenBank/DDBJ databases">
        <title>Desulfobotulus tamanensis H1 sp. nov. - anaerobic, alkaliphilic, sulphate reducing bacterium isolated from terrestrial mud volcano.</title>
        <authorList>
            <person name="Frolova A."/>
            <person name="Merkel A.Y."/>
            <person name="Slobodkin A.I."/>
        </authorList>
    </citation>
    <scope>NUCLEOTIDE SEQUENCE [LARGE SCALE GENOMIC DNA]</scope>
    <source>
        <strain evidence="4 5">H1</strain>
    </source>
</reference>
<sequence length="345" mass="38175">MFSLNNRMLAVLGIFLLTACMGTTGTGVHSSHKTDAPRPKWTTEPPRQAGYIFGVGSVETYGNARTAIQRAQEAARVDLLSQLRVTVSGTMQTSIRVEGDDERFASIHKVVQQETSSRVQEIEMTGIEITETWLNPAETEAWALARLNRAKTESELLFGLEDLEDTLLNRGTGTGSTLDRIRHIIPSLTDLEERRQILNQLTFLAAGSQIPDREKGRRVDALQAEIRNLLASLTIRLEPQNDDAIKMLGIMAQTLTRMGFNLHDEGADLRIRLSISMTPVSRNQIFHVVTQAEGQVQTPEGRTLYALRESGRSSSSDPQIARNKAVEDMALKLADALASGLFQHL</sequence>
<dbReference type="PROSITE" id="PS51257">
    <property type="entry name" value="PROKAR_LIPOPROTEIN"/>
    <property type="match status" value="1"/>
</dbReference>
<feature type="domain" description="Lipoprotein LPP20-like" evidence="3">
    <location>
        <begin position="39"/>
        <end position="137"/>
    </location>
</feature>
<evidence type="ECO:0000313" key="4">
    <source>
        <dbReference type="EMBL" id="MCW7753737.1"/>
    </source>
</evidence>
<feature type="chain" id="PRO_5045917134" evidence="2">
    <location>
        <begin position="20"/>
        <end position="345"/>
    </location>
</feature>
<dbReference type="Pfam" id="PF02169">
    <property type="entry name" value="LPP20"/>
    <property type="match status" value="1"/>
</dbReference>
<keyword evidence="5" id="KW-1185">Reference proteome</keyword>
<proteinExistence type="predicted"/>
<evidence type="ECO:0000313" key="5">
    <source>
        <dbReference type="Proteomes" id="UP001209681"/>
    </source>
</evidence>
<dbReference type="RefSeq" id="WP_265424605.1">
    <property type="nucleotide sequence ID" value="NZ_JAPFPW010000006.1"/>
</dbReference>
<organism evidence="4 5">
    <name type="scientific">Desulfobotulus pelophilus</name>
    <dbReference type="NCBI Taxonomy" id="2823377"/>
    <lineage>
        <taxon>Bacteria</taxon>
        <taxon>Pseudomonadati</taxon>
        <taxon>Thermodesulfobacteriota</taxon>
        <taxon>Desulfobacteria</taxon>
        <taxon>Desulfobacterales</taxon>
        <taxon>Desulfobacteraceae</taxon>
        <taxon>Desulfobotulus</taxon>
    </lineage>
</organism>
<evidence type="ECO:0000256" key="2">
    <source>
        <dbReference type="SAM" id="SignalP"/>
    </source>
</evidence>
<feature type="signal peptide" evidence="2">
    <location>
        <begin position="1"/>
        <end position="19"/>
    </location>
</feature>
<name>A0ABT3N9T5_9BACT</name>
<keyword evidence="4" id="KW-0449">Lipoprotein</keyword>
<evidence type="ECO:0000259" key="3">
    <source>
        <dbReference type="Pfam" id="PF02169"/>
    </source>
</evidence>
<feature type="region of interest" description="Disordered" evidence="1">
    <location>
        <begin position="27"/>
        <end position="46"/>
    </location>
</feature>
<dbReference type="InterPro" id="IPR024952">
    <property type="entry name" value="LPP20-like_dom"/>
</dbReference>